<evidence type="ECO:0000313" key="2">
    <source>
        <dbReference type="EMBL" id="GAA5503746.1"/>
    </source>
</evidence>
<dbReference type="SUPFAM" id="SSF47413">
    <property type="entry name" value="lambda repressor-like DNA-binding domains"/>
    <property type="match status" value="1"/>
</dbReference>
<dbReference type="RefSeq" id="WP_353543724.1">
    <property type="nucleotide sequence ID" value="NZ_BAABRN010000064.1"/>
</dbReference>
<dbReference type="EMBL" id="BAABRN010000064">
    <property type="protein sequence ID" value="GAA5503746.1"/>
    <property type="molecule type" value="Genomic_DNA"/>
</dbReference>
<sequence>MPPIRPHGPEEIAAYLAALGNVVREHRKPLFNQDDFADKVGIYRSHMGQIEQGKLDIRVSTLLGVAAALEMPLSALIALVEERQRQDSAAQED</sequence>
<gene>
    <name evidence="2" type="ORF">Dxin01_03508</name>
</gene>
<keyword evidence="3" id="KW-1185">Reference proteome</keyword>
<dbReference type="Proteomes" id="UP001458946">
    <property type="component" value="Unassembled WGS sequence"/>
</dbReference>
<accession>A0ABP9VET1</accession>
<name>A0ABP9VET1_9DEIO</name>
<proteinExistence type="predicted"/>
<comment type="caution">
    <text evidence="2">The sequence shown here is derived from an EMBL/GenBank/DDBJ whole genome shotgun (WGS) entry which is preliminary data.</text>
</comment>
<dbReference type="SMART" id="SM00530">
    <property type="entry name" value="HTH_XRE"/>
    <property type="match status" value="1"/>
</dbReference>
<dbReference type="InterPro" id="IPR010982">
    <property type="entry name" value="Lambda_DNA-bd_dom_sf"/>
</dbReference>
<reference evidence="2 3" key="1">
    <citation type="submission" date="2024-02" db="EMBL/GenBank/DDBJ databases">
        <title>Deinococcus xinjiangensis NBRC 107630.</title>
        <authorList>
            <person name="Ichikawa N."/>
            <person name="Katano-Makiyama Y."/>
            <person name="Hidaka K."/>
        </authorList>
    </citation>
    <scope>NUCLEOTIDE SEQUENCE [LARGE SCALE GENOMIC DNA]</scope>
    <source>
        <strain evidence="2 3">NBRC 107630</strain>
    </source>
</reference>
<evidence type="ECO:0000313" key="3">
    <source>
        <dbReference type="Proteomes" id="UP001458946"/>
    </source>
</evidence>
<dbReference type="Gene3D" id="1.10.260.40">
    <property type="entry name" value="lambda repressor-like DNA-binding domains"/>
    <property type="match status" value="1"/>
</dbReference>
<dbReference type="PROSITE" id="PS50943">
    <property type="entry name" value="HTH_CROC1"/>
    <property type="match status" value="1"/>
</dbReference>
<organism evidence="2 3">
    <name type="scientific">Deinococcus xinjiangensis</name>
    <dbReference type="NCBI Taxonomy" id="457454"/>
    <lineage>
        <taxon>Bacteria</taxon>
        <taxon>Thermotogati</taxon>
        <taxon>Deinococcota</taxon>
        <taxon>Deinococci</taxon>
        <taxon>Deinococcales</taxon>
        <taxon>Deinococcaceae</taxon>
        <taxon>Deinococcus</taxon>
    </lineage>
</organism>
<dbReference type="CDD" id="cd00093">
    <property type="entry name" value="HTH_XRE"/>
    <property type="match status" value="1"/>
</dbReference>
<dbReference type="InterPro" id="IPR001387">
    <property type="entry name" value="Cro/C1-type_HTH"/>
</dbReference>
<feature type="domain" description="HTH cro/C1-type" evidence="1">
    <location>
        <begin position="33"/>
        <end position="76"/>
    </location>
</feature>
<evidence type="ECO:0000259" key="1">
    <source>
        <dbReference type="PROSITE" id="PS50943"/>
    </source>
</evidence>
<protein>
    <recommendedName>
        <fullName evidence="1">HTH cro/C1-type domain-containing protein</fullName>
    </recommendedName>
</protein>